<protein>
    <submittedName>
        <fullName evidence="2">Hypp8008 protein</fullName>
    </submittedName>
</protein>
<name>A0A8J9Z6E8_BRALA</name>
<dbReference type="AlphaFoldDB" id="A0A8J9Z6E8"/>
<dbReference type="EMBL" id="OV696701">
    <property type="protein sequence ID" value="CAH1247789.1"/>
    <property type="molecule type" value="Genomic_DNA"/>
</dbReference>
<accession>A0A8J9Z6E8</accession>
<feature type="region of interest" description="Disordered" evidence="1">
    <location>
        <begin position="345"/>
        <end position="380"/>
    </location>
</feature>
<evidence type="ECO:0000313" key="3">
    <source>
        <dbReference type="Proteomes" id="UP000838412"/>
    </source>
</evidence>
<proteinExistence type="predicted"/>
<dbReference type="Gene3D" id="3.40.50.10140">
    <property type="entry name" value="Toll/interleukin-1 receptor homology (TIR) domain"/>
    <property type="match status" value="1"/>
</dbReference>
<dbReference type="CDD" id="cd01670">
    <property type="entry name" value="Death"/>
    <property type="match status" value="1"/>
</dbReference>
<dbReference type="OrthoDB" id="10034920at2759"/>
<feature type="compositionally biased region" description="Basic and acidic residues" evidence="1">
    <location>
        <begin position="348"/>
        <end position="360"/>
    </location>
</feature>
<dbReference type="InterPro" id="IPR035897">
    <property type="entry name" value="Toll_tir_struct_dom_sf"/>
</dbReference>
<dbReference type="Proteomes" id="UP000838412">
    <property type="component" value="Chromosome 16"/>
</dbReference>
<feature type="compositionally biased region" description="Basic and acidic residues" evidence="1">
    <location>
        <begin position="369"/>
        <end position="380"/>
    </location>
</feature>
<evidence type="ECO:0000256" key="1">
    <source>
        <dbReference type="SAM" id="MobiDB-lite"/>
    </source>
</evidence>
<sequence length="427" mass="47611">MASREDSEDTEEDFTYDAAVYCEEDDSKKADILDIRARLEDDRWGLTLCDPYRDGDGTQMGRFEHSAKNSRHAVVFLSPSLLERIEKKQENHSQFRVETFLCSVLDRRDTTLKRRVVPVMFEREGAEKPFILSGYTPLCPREVGFWRTLYRTLSRLPVPDAFTSQVSERVRNVKNLQLEAVLHIAAKLGLPEEVMDDIKVEYGGSQAMLRKVFYCWKAHLGPEATIDAVDDVIREATCTPQQVQQGQPQSLVGFTSAVYSDPTSPVVMQPSSACPSMQEPQLPSSMLAPPGDTPDTHTEPPPQGGTESSQGFKDTDIGVVDGPSNTTDGEDLSAGLRTLNLNTQQSCDQDKGGQSDKVPDFHSLPALKQELEAPKEPEKKKTVAGFFRSLSLRATSSTQEKKKVYEEKTNDGKDFCTFCLKSVELVI</sequence>
<organism evidence="2 3">
    <name type="scientific">Branchiostoma lanceolatum</name>
    <name type="common">Common lancelet</name>
    <name type="synonym">Amphioxus lanceolatum</name>
    <dbReference type="NCBI Taxonomy" id="7740"/>
    <lineage>
        <taxon>Eukaryota</taxon>
        <taxon>Metazoa</taxon>
        <taxon>Chordata</taxon>
        <taxon>Cephalochordata</taxon>
        <taxon>Leptocardii</taxon>
        <taxon>Amphioxiformes</taxon>
        <taxon>Branchiostomatidae</taxon>
        <taxon>Branchiostoma</taxon>
    </lineage>
</organism>
<feature type="region of interest" description="Disordered" evidence="1">
    <location>
        <begin position="266"/>
        <end position="332"/>
    </location>
</feature>
<feature type="compositionally biased region" description="Polar residues" evidence="1">
    <location>
        <begin position="269"/>
        <end position="284"/>
    </location>
</feature>
<evidence type="ECO:0000313" key="2">
    <source>
        <dbReference type="EMBL" id="CAH1247789.1"/>
    </source>
</evidence>
<gene>
    <name evidence="2" type="primary">Hypp8008</name>
    <name evidence="2" type="ORF">BLAG_LOCUS9353</name>
</gene>
<keyword evidence="3" id="KW-1185">Reference proteome</keyword>
<reference evidence="2" key="1">
    <citation type="submission" date="2022-01" db="EMBL/GenBank/DDBJ databases">
        <authorList>
            <person name="Braso-Vives M."/>
        </authorList>
    </citation>
    <scope>NUCLEOTIDE SEQUENCE</scope>
</reference>